<evidence type="ECO:0000256" key="1">
    <source>
        <dbReference type="SAM" id="MobiDB-lite"/>
    </source>
</evidence>
<dbReference type="Proteomes" id="UP001311232">
    <property type="component" value="Unassembled WGS sequence"/>
</dbReference>
<sequence>MQEERRWTTLPSVSDLPPGLHPKSNEGPLQSIVSMGWRHPVPHGGLYRRDSSPPLDLLQWVYQMERDRKVGAGDISLPTKYKRYNCGICAHAAFLFSSVITAEALADKSLSLSNRI</sequence>
<comment type="caution">
    <text evidence="2">The sequence shown here is derived from an EMBL/GenBank/DDBJ whole genome shotgun (WGS) entry which is preliminary data.</text>
</comment>
<dbReference type="AlphaFoldDB" id="A0AAV9RK37"/>
<proteinExistence type="predicted"/>
<dbReference type="EMBL" id="JAHHUM010001749">
    <property type="protein sequence ID" value="KAK5609404.1"/>
    <property type="molecule type" value="Genomic_DNA"/>
</dbReference>
<gene>
    <name evidence="2" type="ORF">CRENBAI_010237</name>
</gene>
<evidence type="ECO:0000313" key="3">
    <source>
        <dbReference type="Proteomes" id="UP001311232"/>
    </source>
</evidence>
<feature type="region of interest" description="Disordered" evidence="1">
    <location>
        <begin position="1"/>
        <end position="28"/>
    </location>
</feature>
<name>A0AAV9RK37_9TELE</name>
<accession>A0AAV9RK37</accession>
<keyword evidence="3" id="KW-1185">Reference proteome</keyword>
<reference evidence="2 3" key="1">
    <citation type="submission" date="2021-06" db="EMBL/GenBank/DDBJ databases">
        <authorList>
            <person name="Palmer J.M."/>
        </authorList>
    </citation>
    <scope>NUCLEOTIDE SEQUENCE [LARGE SCALE GENOMIC DNA]</scope>
    <source>
        <strain evidence="2 3">MEX-2019</strain>
        <tissue evidence="2">Muscle</tissue>
    </source>
</reference>
<organism evidence="2 3">
    <name type="scientific">Crenichthys baileyi</name>
    <name type="common">White River springfish</name>
    <dbReference type="NCBI Taxonomy" id="28760"/>
    <lineage>
        <taxon>Eukaryota</taxon>
        <taxon>Metazoa</taxon>
        <taxon>Chordata</taxon>
        <taxon>Craniata</taxon>
        <taxon>Vertebrata</taxon>
        <taxon>Euteleostomi</taxon>
        <taxon>Actinopterygii</taxon>
        <taxon>Neopterygii</taxon>
        <taxon>Teleostei</taxon>
        <taxon>Neoteleostei</taxon>
        <taxon>Acanthomorphata</taxon>
        <taxon>Ovalentaria</taxon>
        <taxon>Atherinomorphae</taxon>
        <taxon>Cyprinodontiformes</taxon>
        <taxon>Goodeidae</taxon>
        <taxon>Crenichthys</taxon>
    </lineage>
</organism>
<protein>
    <submittedName>
        <fullName evidence="2">Uncharacterized protein</fullName>
    </submittedName>
</protein>
<evidence type="ECO:0000313" key="2">
    <source>
        <dbReference type="EMBL" id="KAK5609404.1"/>
    </source>
</evidence>